<sequence>MECKLCNSKTTLFYSIKYIDYYKCSACFAVLMDPNCYPSINNEKKRYLEHNNNVHDLGYQKFVDPIVKAVKKDFNNTATGLDFGCGTGPVITKLLRDKNYSITTYDPFFDNNLNALETNYNFIVCCEVIEHFHNPLQEFKRLKNLLKPQGRLYCMTDLFSENINFKNWYYKEDNTHVIFYHKNTFNWIQKNVGFSKVTMNNRLITFEI</sequence>
<comment type="caution">
    <text evidence="1">The sequence shown here is derived from an EMBL/GenBank/DDBJ whole genome shotgun (WGS) entry which is preliminary data.</text>
</comment>
<dbReference type="AlphaFoldDB" id="A0A4Y8APA2"/>
<dbReference type="InterPro" id="IPR029063">
    <property type="entry name" value="SAM-dependent_MTases_sf"/>
</dbReference>
<dbReference type="OrthoDB" id="9816564at2"/>
<dbReference type="SUPFAM" id="SSF53335">
    <property type="entry name" value="S-adenosyl-L-methionine-dependent methyltransferases"/>
    <property type="match status" value="1"/>
</dbReference>
<reference evidence="1 2" key="1">
    <citation type="journal article" date="2011" name="J. Microbiol.">
        <title>Gramella jeungdoensis sp. nov., isolated from a solar saltern in Korea.</title>
        <authorList>
            <person name="Joung Y."/>
            <person name="Kim H."/>
            <person name="Jang T."/>
            <person name="Ahn T.S."/>
            <person name="Joh K."/>
        </authorList>
    </citation>
    <scope>NUCLEOTIDE SEQUENCE [LARGE SCALE GENOMIC DNA]</scope>
    <source>
        <strain evidence="1 2">KCTC 23123</strain>
    </source>
</reference>
<gene>
    <name evidence="1" type="ORF">E2488_13475</name>
</gene>
<evidence type="ECO:0000313" key="2">
    <source>
        <dbReference type="Proteomes" id="UP000298517"/>
    </source>
</evidence>
<dbReference type="Gene3D" id="3.40.50.150">
    <property type="entry name" value="Vaccinia Virus protein VP39"/>
    <property type="match status" value="1"/>
</dbReference>
<protein>
    <submittedName>
        <fullName evidence="1">Class I SAM-dependent methyltransferase</fullName>
    </submittedName>
</protein>
<dbReference type="CDD" id="cd02440">
    <property type="entry name" value="AdoMet_MTases"/>
    <property type="match status" value="1"/>
</dbReference>
<evidence type="ECO:0000313" key="1">
    <source>
        <dbReference type="EMBL" id="TEW72460.1"/>
    </source>
</evidence>
<dbReference type="GO" id="GO:0008168">
    <property type="term" value="F:methyltransferase activity"/>
    <property type="evidence" value="ECO:0007669"/>
    <property type="project" value="UniProtKB-KW"/>
</dbReference>
<dbReference type="Pfam" id="PF13489">
    <property type="entry name" value="Methyltransf_23"/>
    <property type="match status" value="1"/>
</dbReference>
<dbReference type="Proteomes" id="UP000298517">
    <property type="component" value="Unassembled WGS sequence"/>
</dbReference>
<dbReference type="GO" id="GO:0032259">
    <property type="term" value="P:methylation"/>
    <property type="evidence" value="ECO:0007669"/>
    <property type="project" value="UniProtKB-KW"/>
</dbReference>
<name>A0A4Y8APA2_9FLAO</name>
<dbReference type="EMBL" id="SNQI01000005">
    <property type="protein sequence ID" value="TEW72460.1"/>
    <property type="molecule type" value="Genomic_DNA"/>
</dbReference>
<organism evidence="1 2">
    <name type="scientific">Gramella jeungdoensis</name>
    <dbReference type="NCBI Taxonomy" id="708091"/>
    <lineage>
        <taxon>Bacteria</taxon>
        <taxon>Pseudomonadati</taxon>
        <taxon>Bacteroidota</taxon>
        <taxon>Flavobacteriia</taxon>
        <taxon>Flavobacteriales</taxon>
        <taxon>Flavobacteriaceae</taxon>
        <taxon>Christiangramia</taxon>
    </lineage>
</organism>
<proteinExistence type="predicted"/>
<keyword evidence="1" id="KW-0489">Methyltransferase</keyword>
<keyword evidence="2" id="KW-1185">Reference proteome</keyword>
<keyword evidence="1" id="KW-0808">Transferase</keyword>
<accession>A0A4Y8APA2</accession>